<dbReference type="InterPro" id="IPR054579">
    <property type="entry name" value="GCE-like_dom"/>
</dbReference>
<proteinExistence type="predicted"/>
<dbReference type="Pfam" id="PF22244">
    <property type="entry name" value="GCE_fung"/>
    <property type="match status" value="1"/>
</dbReference>
<evidence type="ECO:0000256" key="2">
    <source>
        <dbReference type="ARBA" id="ARBA00022729"/>
    </source>
</evidence>
<dbReference type="PANTHER" id="PTHR22946:SF8">
    <property type="entry name" value="ACETYL XYLAN ESTERASE DOMAIN-CONTAINING PROTEIN"/>
    <property type="match status" value="1"/>
</dbReference>
<name>A0ABX5Y035_9BACT</name>
<dbReference type="InterPro" id="IPR050261">
    <property type="entry name" value="FrsA_esterase"/>
</dbReference>
<evidence type="ECO:0000313" key="6">
    <source>
        <dbReference type="EMBL" id="QDV87637.1"/>
    </source>
</evidence>
<organism evidence="6 7">
    <name type="scientific">Stieleria magnilauensis</name>
    <dbReference type="NCBI Taxonomy" id="2527963"/>
    <lineage>
        <taxon>Bacteria</taxon>
        <taxon>Pseudomonadati</taxon>
        <taxon>Planctomycetota</taxon>
        <taxon>Planctomycetia</taxon>
        <taxon>Pirellulales</taxon>
        <taxon>Pirellulaceae</taxon>
        <taxon>Stieleria</taxon>
    </lineage>
</organism>
<evidence type="ECO:0000256" key="1">
    <source>
        <dbReference type="ARBA" id="ARBA00022487"/>
    </source>
</evidence>
<protein>
    <submittedName>
        <fullName evidence="6">Acetyl xylan esterase (AXE1)</fullName>
    </submittedName>
</protein>
<feature type="chain" id="PRO_5047545364" evidence="4">
    <location>
        <begin position="24"/>
        <end position="714"/>
    </location>
</feature>
<evidence type="ECO:0000259" key="5">
    <source>
        <dbReference type="Pfam" id="PF22244"/>
    </source>
</evidence>
<gene>
    <name evidence="6" type="ORF">TBK1r_66680</name>
</gene>
<evidence type="ECO:0000256" key="3">
    <source>
        <dbReference type="ARBA" id="ARBA00022801"/>
    </source>
</evidence>
<dbReference type="InterPro" id="IPR029058">
    <property type="entry name" value="AB_hydrolase_fold"/>
</dbReference>
<reference evidence="6 7" key="1">
    <citation type="submission" date="2019-02" db="EMBL/GenBank/DDBJ databases">
        <title>Deep-cultivation of Planctomycetes and their phenomic and genomic characterization uncovers novel biology.</title>
        <authorList>
            <person name="Wiegand S."/>
            <person name="Jogler M."/>
            <person name="Boedeker C."/>
            <person name="Pinto D."/>
            <person name="Vollmers J."/>
            <person name="Rivas-Marin E."/>
            <person name="Kohn T."/>
            <person name="Peeters S.H."/>
            <person name="Heuer A."/>
            <person name="Rast P."/>
            <person name="Oberbeckmann S."/>
            <person name="Bunk B."/>
            <person name="Jeske O."/>
            <person name="Meyerdierks A."/>
            <person name="Storesund J.E."/>
            <person name="Kallscheuer N."/>
            <person name="Luecker S."/>
            <person name="Lage O.M."/>
            <person name="Pohl T."/>
            <person name="Merkel B.J."/>
            <person name="Hornburger P."/>
            <person name="Mueller R.-W."/>
            <person name="Bruemmer F."/>
            <person name="Labrenz M."/>
            <person name="Spormann A.M."/>
            <person name="Op den Camp H."/>
            <person name="Overmann J."/>
            <person name="Amann R."/>
            <person name="Jetten M.S.M."/>
            <person name="Mascher T."/>
            <person name="Medema M.H."/>
            <person name="Devos D.P."/>
            <person name="Kaster A.-K."/>
            <person name="Ovreas L."/>
            <person name="Rohde M."/>
            <person name="Galperin M.Y."/>
            <person name="Jogler C."/>
        </authorList>
    </citation>
    <scope>NUCLEOTIDE SEQUENCE [LARGE SCALE GENOMIC DNA]</scope>
    <source>
        <strain evidence="6 7">TBK1r</strain>
    </source>
</reference>
<dbReference type="Proteomes" id="UP000318081">
    <property type="component" value="Chromosome"/>
</dbReference>
<dbReference type="SUPFAM" id="SSF53474">
    <property type="entry name" value="alpha/beta-Hydrolases"/>
    <property type="match status" value="2"/>
</dbReference>
<feature type="domain" description="4-O-methyl-glucuronoyl methylesterase-like" evidence="5">
    <location>
        <begin position="210"/>
        <end position="279"/>
    </location>
</feature>
<keyword evidence="2 4" id="KW-0732">Signal</keyword>
<keyword evidence="3" id="KW-0378">Hydrolase</keyword>
<dbReference type="EMBL" id="CP036432">
    <property type="protein sequence ID" value="QDV87637.1"/>
    <property type="molecule type" value="Genomic_DNA"/>
</dbReference>
<sequence>MPRFSVWPLVVLVVVSSGMTSQAQSEKQDLKTLNGHFPFAVPDSVDRWNDRADALRRRVLVATGLWPMPDRTPLQPVLHGKIRRDGFTVEKVYFQSLPGHFVTGMLFRPAAENSFGLVDGKRPAVLSPHGHGGRTMRLSDGELAKQIQSGGEVFENSGRYPKLARCAHLARMGCVTLIFDMLGYADSQQVEFETAHRHAQPRPEESDRERPCLFSIDADLNLQSVMGLQTWNAIRALDFLAELPDVDPNRLGVTGGSGGGTQTILLGAIDPRIKVGFPNGMVSTSMQGGCYCENCNYLRIGTGNVELAALFAPKPQGMTAANDWTKDMLTDGFPQLQQLYSMLGAKENVMCGDVLTYPHNYNYVTRAMMYPWMAKHLGLPADVPLVESDFEPLSEADMKVWDDDHPAPTEVSISHERKVLAWWKRQSDQKLNALIPDPAADTAAAADRLAEYRRVVGGAWSVIFDRSMPAAQDLVVTKRSEGAGDDRVVSYRLEHRDWKTVVDLDVVAGKNSSATGHVVVPTTSARERARRDAIVKSVAAEGDGRTTVIAYLTPALAATADHAREAMASEHQQPLIDDERSYSGLTFGYNRPLTVKRFEQLLCVVAYLDHSTPDGPLTLVANQSSCVSTAAASVVAGDLVDEVHLDSGGFRLSSVPDYSDEHFVPGAAKYFDLPGLLSLRAPHALSIQGEAEGAMGLVQKVYAAAGAADRLTVQ</sequence>
<dbReference type="RefSeq" id="WP_145219426.1">
    <property type="nucleotide sequence ID" value="NZ_CP036432.1"/>
</dbReference>
<dbReference type="PANTHER" id="PTHR22946">
    <property type="entry name" value="DIENELACTONE HYDROLASE DOMAIN-CONTAINING PROTEIN-RELATED"/>
    <property type="match status" value="1"/>
</dbReference>
<accession>A0ABX5Y035</accession>
<evidence type="ECO:0000313" key="7">
    <source>
        <dbReference type="Proteomes" id="UP000318081"/>
    </source>
</evidence>
<keyword evidence="1" id="KW-0719">Serine esterase</keyword>
<feature type="signal peptide" evidence="4">
    <location>
        <begin position="1"/>
        <end position="23"/>
    </location>
</feature>
<evidence type="ECO:0000256" key="4">
    <source>
        <dbReference type="SAM" id="SignalP"/>
    </source>
</evidence>
<dbReference type="Gene3D" id="3.40.50.1820">
    <property type="entry name" value="alpha/beta hydrolase"/>
    <property type="match status" value="2"/>
</dbReference>
<keyword evidence="7" id="KW-1185">Reference proteome</keyword>